<sequence>DTTEIGGLRIGVASDMVNMMPNDPEYRTSLAASLDCDILVTGGGQLSVQHEGGRLYLSPGSITGVGATGLTEQGEPTFILMDIAEQQVTVFIYRLVKGKMKVSRKPAFSLRR</sequence>
<dbReference type="EMBL" id="BDIP01005097">
    <property type="protein sequence ID" value="GIQ89486.1"/>
    <property type="molecule type" value="Genomic_DNA"/>
</dbReference>
<comment type="caution">
    <text evidence="1">The sequence shown here is derived from an EMBL/GenBank/DDBJ whole genome shotgun (WGS) entry which is preliminary data.</text>
</comment>
<dbReference type="Gene3D" id="3.60.21.10">
    <property type="match status" value="1"/>
</dbReference>
<accession>A0A9K3GP76</accession>
<reference evidence="1 2" key="1">
    <citation type="journal article" date="2018" name="PLoS ONE">
        <title>The draft genome of Kipferlia bialata reveals reductive genome evolution in fornicate parasites.</title>
        <authorList>
            <person name="Tanifuji G."/>
            <person name="Takabayashi S."/>
            <person name="Kume K."/>
            <person name="Takagi M."/>
            <person name="Nakayama T."/>
            <person name="Kamikawa R."/>
            <person name="Inagaki Y."/>
            <person name="Hashimoto T."/>
        </authorList>
    </citation>
    <scope>NUCLEOTIDE SEQUENCE [LARGE SCALE GENOMIC DNA]</scope>
    <source>
        <strain evidence="1">NY0173</strain>
    </source>
</reference>
<dbReference type="Proteomes" id="UP000265618">
    <property type="component" value="Unassembled WGS sequence"/>
</dbReference>
<gene>
    <name evidence="1" type="ORF">KIPB_011970</name>
</gene>
<evidence type="ECO:0000313" key="1">
    <source>
        <dbReference type="EMBL" id="GIQ89486.1"/>
    </source>
</evidence>
<dbReference type="SUPFAM" id="SSF56300">
    <property type="entry name" value="Metallo-dependent phosphatases"/>
    <property type="match status" value="1"/>
</dbReference>
<protein>
    <submittedName>
        <fullName evidence="1">Vacuolar protein sorting-associated protein 29, Vps29</fullName>
    </submittedName>
</protein>
<dbReference type="PANTHER" id="PTHR11124">
    <property type="entry name" value="VACUOLAR SORTING PROTEIN VPS29"/>
    <property type="match status" value="1"/>
</dbReference>
<keyword evidence="2" id="KW-1185">Reference proteome</keyword>
<proteinExistence type="predicted"/>
<dbReference type="OrthoDB" id="10258130at2759"/>
<organism evidence="1 2">
    <name type="scientific">Kipferlia bialata</name>
    <dbReference type="NCBI Taxonomy" id="797122"/>
    <lineage>
        <taxon>Eukaryota</taxon>
        <taxon>Metamonada</taxon>
        <taxon>Carpediemonas-like organisms</taxon>
        <taxon>Kipferlia</taxon>
    </lineage>
</organism>
<feature type="non-terminal residue" evidence="1">
    <location>
        <position position="1"/>
    </location>
</feature>
<dbReference type="AlphaFoldDB" id="A0A9K3GP76"/>
<dbReference type="InterPro" id="IPR000979">
    <property type="entry name" value="Phosphodiesterase_MJ0936/Vps29"/>
</dbReference>
<name>A0A9K3GP76_9EUKA</name>
<dbReference type="InterPro" id="IPR029052">
    <property type="entry name" value="Metallo-depent_PP-like"/>
</dbReference>
<evidence type="ECO:0000313" key="2">
    <source>
        <dbReference type="Proteomes" id="UP000265618"/>
    </source>
</evidence>